<dbReference type="GO" id="GO:0019855">
    <property type="term" value="F:calcium channel inhibitor activity"/>
    <property type="evidence" value="ECO:0007669"/>
    <property type="project" value="TreeGrafter"/>
</dbReference>
<dbReference type="GO" id="GO:0016020">
    <property type="term" value="C:membrane"/>
    <property type="evidence" value="ECO:0007669"/>
    <property type="project" value="TreeGrafter"/>
</dbReference>
<dbReference type="GO" id="GO:0010312">
    <property type="term" value="P:detoxification of zinc ion"/>
    <property type="evidence" value="ECO:0007669"/>
    <property type="project" value="TreeGrafter"/>
</dbReference>
<reference evidence="5" key="3">
    <citation type="submission" date="2025-09" db="UniProtKB">
        <authorList>
            <consortium name="Ensembl"/>
        </authorList>
    </citation>
    <scope>IDENTIFICATION</scope>
</reference>
<dbReference type="AlphaFoldDB" id="A0AAY4C7N8"/>
<dbReference type="GO" id="GO:0005794">
    <property type="term" value="C:Golgi apparatus"/>
    <property type="evidence" value="ECO:0007669"/>
    <property type="project" value="TreeGrafter"/>
</dbReference>
<keyword evidence="3" id="KW-1133">Transmembrane helix</keyword>
<feature type="transmembrane region" description="Helical" evidence="3">
    <location>
        <begin position="99"/>
        <end position="124"/>
    </location>
</feature>
<dbReference type="InterPro" id="IPR036837">
    <property type="entry name" value="Cation_efflux_CTD_sf"/>
</dbReference>
<evidence type="ECO:0000259" key="4">
    <source>
        <dbReference type="Pfam" id="PF16916"/>
    </source>
</evidence>
<keyword evidence="6" id="KW-1185">Reference proteome</keyword>
<evidence type="ECO:0000256" key="1">
    <source>
        <dbReference type="ARBA" id="ARBA00008873"/>
    </source>
</evidence>
<evidence type="ECO:0000313" key="5">
    <source>
        <dbReference type="Ensembl" id="ENSDCDP00010029088.1"/>
    </source>
</evidence>
<organism evidence="5 6">
    <name type="scientific">Denticeps clupeoides</name>
    <name type="common">denticle herring</name>
    <dbReference type="NCBI Taxonomy" id="299321"/>
    <lineage>
        <taxon>Eukaryota</taxon>
        <taxon>Metazoa</taxon>
        <taxon>Chordata</taxon>
        <taxon>Craniata</taxon>
        <taxon>Vertebrata</taxon>
        <taxon>Euteleostomi</taxon>
        <taxon>Actinopterygii</taxon>
        <taxon>Neopterygii</taxon>
        <taxon>Teleostei</taxon>
        <taxon>Clupei</taxon>
        <taxon>Clupeiformes</taxon>
        <taxon>Denticipitoidei</taxon>
        <taxon>Denticipitidae</taxon>
        <taxon>Denticeps</taxon>
    </lineage>
</organism>
<evidence type="ECO:0000256" key="2">
    <source>
        <dbReference type="ARBA" id="ARBA00022833"/>
    </source>
</evidence>
<keyword evidence="3" id="KW-0472">Membrane</keyword>
<sequence length="295" mass="31141">MFCNPATSSVLDPGGDFLRPRSQMGQKQQDGELQQACSQQPTVLPLLDISVLQVTGPSAESPAYDASAGLSDKTAMAHATPVTPVIPWPSFHGGSFFQVLFIVVRTMLSPILVLTNGLLLLLSGTDCLQPQGGCHSFVYLDPAFSLVAVLVLLATALPEVHRHGLLLLQGSPPRLCVSELGRRIAGVPGVESFHDLHVWQLTEVFLVASVHVHVGEGQARCGHVIGAVTEVLRGAGVTHCTVQPEILPEGGGAAACSLACRKECADKMCCSPAHLAPPDVETASSQDLVFENTFL</sequence>
<reference evidence="5" key="2">
    <citation type="submission" date="2025-08" db="UniProtKB">
        <authorList>
            <consortium name="Ensembl"/>
        </authorList>
    </citation>
    <scope>IDENTIFICATION</scope>
</reference>
<dbReference type="PANTHER" id="PTHR45820">
    <property type="entry name" value="FI23527P1"/>
    <property type="match status" value="1"/>
</dbReference>
<feature type="transmembrane region" description="Helical" evidence="3">
    <location>
        <begin position="136"/>
        <end position="157"/>
    </location>
</feature>
<evidence type="ECO:0000313" key="6">
    <source>
        <dbReference type="Proteomes" id="UP000694580"/>
    </source>
</evidence>
<protein>
    <recommendedName>
        <fullName evidence="4">Cation efflux protein cytoplasmic domain-containing protein</fullName>
    </recommendedName>
</protein>
<dbReference type="PANTHER" id="PTHR45820:SF6">
    <property type="entry name" value="ZINC_CADMIUM RESISTANCE PROTEIN-LIKE"/>
    <property type="match status" value="1"/>
</dbReference>
<dbReference type="GO" id="GO:0006882">
    <property type="term" value="P:intracellular zinc ion homeostasis"/>
    <property type="evidence" value="ECO:0007669"/>
    <property type="project" value="TreeGrafter"/>
</dbReference>
<name>A0AAY4C7N8_9TELE</name>
<keyword evidence="2" id="KW-0862">Zinc</keyword>
<keyword evidence="3" id="KW-0812">Transmembrane</keyword>
<dbReference type="GO" id="GO:0005783">
    <property type="term" value="C:endoplasmic reticulum"/>
    <property type="evidence" value="ECO:0007669"/>
    <property type="project" value="TreeGrafter"/>
</dbReference>
<accession>A0AAY4C7N8</accession>
<proteinExistence type="inferred from homology"/>
<feature type="domain" description="Cation efflux protein cytoplasmic" evidence="4">
    <location>
        <begin position="176"/>
        <end position="245"/>
    </location>
</feature>
<dbReference type="InterPro" id="IPR027470">
    <property type="entry name" value="Cation_efflux_CTD"/>
</dbReference>
<dbReference type="SUPFAM" id="SSF160240">
    <property type="entry name" value="Cation efflux protein cytoplasmic domain-like"/>
    <property type="match status" value="1"/>
</dbReference>
<dbReference type="GO" id="GO:0005385">
    <property type="term" value="F:zinc ion transmembrane transporter activity"/>
    <property type="evidence" value="ECO:0007669"/>
    <property type="project" value="TreeGrafter"/>
</dbReference>
<dbReference type="Pfam" id="PF16916">
    <property type="entry name" value="ZT_dimer"/>
    <property type="match status" value="1"/>
</dbReference>
<comment type="similarity">
    <text evidence="1">Belongs to the cation diffusion facilitator (CDF) transporter (TC 2.A.4) family. SLC30A subfamily.</text>
</comment>
<dbReference type="GeneTree" id="ENSGT00940000156484"/>
<dbReference type="Proteomes" id="UP000694580">
    <property type="component" value="Chromosome 19"/>
</dbReference>
<reference evidence="5 6" key="1">
    <citation type="submission" date="2020-06" db="EMBL/GenBank/DDBJ databases">
        <authorList>
            <consortium name="Wellcome Sanger Institute Data Sharing"/>
        </authorList>
    </citation>
    <scope>NUCLEOTIDE SEQUENCE [LARGE SCALE GENOMIC DNA]</scope>
</reference>
<dbReference type="Ensembl" id="ENSDCDT00010035876.1">
    <property type="protein sequence ID" value="ENSDCDP00010029088.1"/>
    <property type="gene ID" value="ENSDCDG00010018326.1"/>
</dbReference>
<evidence type="ECO:0000256" key="3">
    <source>
        <dbReference type="SAM" id="Phobius"/>
    </source>
</evidence>